<dbReference type="EMBL" id="VSSQ01039977">
    <property type="protein sequence ID" value="MPM93129.1"/>
    <property type="molecule type" value="Genomic_DNA"/>
</dbReference>
<evidence type="ECO:0000259" key="7">
    <source>
        <dbReference type="Pfam" id="PF10502"/>
    </source>
</evidence>
<evidence type="ECO:0000256" key="4">
    <source>
        <dbReference type="ARBA" id="ARBA00022670"/>
    </source>
</evidence>
<evidence type="ECO:0000256" key="3">
    <source>
        <dbReference type="ARBA" id="ARBA00013208"/>
    </source>
</evidence>
<evidence type="ECO:0000256" key="6">
    <source>
        <dbReference type="SAM" id="Phobius"/>
    </source>
</evidence>
<keyword evidence="4" id="KW-0645">Protease</keyword>
<dbReference type="PANTHER" id="PTHR43390:SF1">
    <property type="entry name" value="CHLOROPLAST PROCESSING PEPTIDASE"/>
    <property type="match status" value="1"/>
</dbReference>
<protein>
    <recommendedName>
        <fullName evidence="3">signal peptidase I</fullName>
        <ecNumber evidence="3">3.4.21.89</ecNumber>
    </recommendedName>
</protein>
<dbReference type="PRINTS" id="PR00727">
    <property type="entry name" value="LEADERPTASE"/>
</dbReference>
<keyword evidence="5" id="KW-0378">Hydrolase</keyword>
<dbReference type="InterPro" id="IPR019533">
    <property type="entry name" value="Peptidase_S26"/>
</dbReference>
<comment type="caution">
    <text evidence="8">The sequence shown here is derived from an EMBL/GenBank/DDBJ whole genome shotgun (WGS) entry which is preliminary data.</text>
</comment>
<dbReference type="InterPro" id="IPR036286">
    <property type="entry name" value="LexA/Signal_pep-like_sf"/>
</dbReference>
<accession>A0A645DV05</accession>
<dbReference type="EC" id="3.4.21.89" evidence="3"/>
<organism evidence="8">
    <name type="scientific">bioreactor metagenome</name>
    <dbReference type="NCBI Taxonomy" id="1076179"/>
    <lineage>
        <taxon>unclassified sequences</taxon>
        <taxon>metagenomes</taxon>
        <taxon>ecological metagenomes</taxon>
    </lineage>
</organism>
<comment type="catalytic activity">
    <reaction evidence="1">
        <text>Cleavage of hydrophobic, N-terminal signal or leader sequences from secreted and periplasmic proteins.</text>
        <dbReference type="EC" id="3.4.21.89"/>
    </reaction>
</comment>
<dbReference type="GO" id="GO:0009003">
    <property type="term" value="F:signal peptidase activity"/>
    <property type="evidence" value="ECO:0007669"/>
    <property type="project" value="UniProtKB-EC"/>
</dbReference>
<feature type="domain" description="Peptidase S26" evidence="7">
    <location>
        <begin position="42"/>
        <end position="198"/>
    </location>
</feature>
<dbReference type="AlphaFoldDB" id="A0A645DV05"/>
<dbReference type="PROSITE" id="PS00501">
    <property type="entry name" value="SPASE_I_1"/>
    <property type="match status" value="1"/>
</dbReference>
<dbReference type="PROSITE" id="PS00760">
    <property type="entry name" value="SPASE_I_2"/>
    <property type="match status" value="1"/>
</dbReference>
<dbReference type="NCBIfam" id="TIGR02227">
    <property type="entry name" value="sigpep_I_bact"/>
    <property type="match status" value="1"/>
</dbReference>
<name>A0A645DV05_9ZZZZ</name>
<dbReference type="SUPFAM" id="SSF51306">
    <property type="entry name" value="LexA/Signal peptidase"/>
    <property type="match status" value="1"/>
</dbReference>
<evidence type="ECO:0000256" key="2">
    <source>
        <dbReference type="ARBA" id="ARBA00009370"/>
    </source>
</evidence>
<evidence type="ECO:0000256" key="5">
    <source>
        <dbReference type="ARBA" id="ARBA00022801"/>
    </source>
</evidence>
<dbReference type="InterPro" id="IPR019756">
    <property type="entry name" value="Pept_S26A_signal_pept_1_Ser-AS"/>
</dbReference>
<dbReference type="InterPro" id="IPR019758">
    <property type="entry name" value="Pept_S26A_signal_pept_1_CS"/>
</dbReference>
<dbReference type="PANTHER" id="PTHR43390">
    <property type="entry name" value="SIGNAL PEPTIDASE I"/>
    <property type="match status" value="1"/>
</dbReference>
<dbReference type="Gene3D" id="2.10.109.10">
    <property type="entry name" value="Umud Fragment, subunit A"/>
    <property type="match status" value="1"/>
</dbReference>
<dbReference type="PROSITE" id="PS00761">
    <property type="entry name" value="SPASE_I_3"/>
    <property type="match status" value="1"/>
</dbReference>
<dbReference type="CDD" id="cd06530">
    <property type="entry name" value="S26_SPase_I"/>
    <property type="match status" value="1"/>
</dbReference>
<comment type="similarity">
    <text evidence="2">Belongs to the peptidase S26 family.</text>
</comment>
<evidence type="ECO:0000313" key="8">
    <source>
        <dbReference type="EMBL" id="MPM93129.1"/>
    </source>
</evidence>
<gene>
    <name evidence="8" type="ORF">SDC9_140265</name>
</gene>
<keyword evidence="6" id="KW-1133">Transmembrane helix</keyword>
<proteinExistence type="inferred from homology"/>
<keyword evidence="6" id="KW-0472">Membrane</keyword>
<sequence length="219" mass="23941">MEHNKDKIYEKTAQSCGFEYNNTGNQNEIGETAEEETGRSLFEWVQALVCAVLAVILVFVFGVRLISVDGTSMLPTLQDGDRLLVLSSLWCTPKDGDIVVLRKESFMEAPIVKRVIATGGQTVDINFETGEVSVDGAVLEEPYINEATLTAGDIQFPFTVSDNCVFVMGDNRNGSTDSRWSWLGEVDESLIIGNAFAVAIPGRSEDTGKYELSRIGAID</sequence>
<dbReference type="GO" id="GO:0006465">
    <property type="term" value="P:signal peptide processing"/>
    <property type="evidence" value="ECO:0007669"/>
    <property type="project" value="InterPro"/>
</dbReference>
<dbReference type="InterPro" id="IPR019757">
    <property type="entry name" value="Pept_S26A_signal_pept_1_Lys-AS"/>
</dbReference>
<evidence type="ECO:0000256" key="1">
    <source>
        <dbReference type="ARBA" id="ARBA00000677"/>
    </source>
</evidence>
<dbReference type="Pfam" id="PF10502">
    <property type="entry name" value="Peptidase_S26"/>
    <property type="match status" value="1"/>
</dbReference>
<reference evidence="8" key="1">
    <citation type="submission" date="2019-08" db="EMBL/GenBank/DDBJ databases">
        <authorList>
            <person name="Kucharzyk K."/>
            <person name="Murdoch R.W."/>
            <person name="Higgins S."/>
            <person name="Loffler F."/>
        </authorList>
    </citation>
    <scope>NUCLEOTIDE SEQUENCE</scope>
</reference>
<keyword evidence="6" id="KW-0812">Transmembrane</keyword>
<dbReference type="GO" id="GO:0016020">
    <property type="term" value="C:membrane"/>
    <property type="evidence" value="ECO:0007669"/>
    <property type="project" value="InterPro"/>
</dbReference>
<dbReference type="GO" id="GO:0004252">
    <property type="term" value="F:serine-type endopeptidase activity"/>
    <property type="evidence" value="ECO:0007669"/>
    <property type="project" value="InterPro"/>
</dbReference>
<feature type="transmembrane region" description="Helical" evidence="6">
    <location>
        <begin position="44"/>
        <end position="66"/>
    </location>
</feature>
<dbReference type="InterPro" id="IPR000223">
    <property type="entry name" value="Pept_S26A_signal_pept_1"/>
</dbReference>